<comment type="caution">
    <text evidence="3">The sequence shown here is derived from an EMBL/GenBank/DDBJ whole genome shotgun (WGS) entry which is preliminary data.</text>
</comment>
<dbReference type="InterPro" id="IPR011006">
    <property type="entry name" value="CheY-like_superfamily"/>
</dbReference>
<organism evidence="3 4">
    <name type="scientific">Litoreibacter ponti</name>
    <dbReference type="NCBI Taxonomy" id="1510457"/>
    <lineage>
        <taxon>Bacteria</taxon>
        <taxon>Pseudomonadati</taxon>
        <taxon>Pseudomonadota</taxon>
        <taxon>Alphaproteobacteria</taxon>
        <taxon>Rhodobacterales</taxon>
        <taxon>Roseobacteraceae</taxon>
        <taxon>Litoreibacter</taxon>
    </lineage>
</organism>
<dbReference type="GO" id="GO:0000160">
    <property type="term" value="P:phosphorelay signal transduction system"/>
    <property type="evidence" value="ECO:0007669"/>
    <property type="project" value="InterPro"/>
</dbReference>
<dbReference type="Gene3D" id="3.40.50.2300">
    <property type="match status" value="1"/>
</dbReference>
<dbReference type="Proteomes" id="UP000243978">
    <property type="component" value="Unassembled WGS sequence"/>
</dbReference>
<keyword evidence="1" id="KW-0597">Phosphoprotein</keyword>
<sequence>MHTGFTSQMQDAISGQILPAGPIQALLLDDDAYDRTRIRRYTEKTGLTIELDEAPSIKCMSEMLRDKSYDLIMVDYRLAEGTGLDALEVIRDQGRNTEAAIIMITGDEQSQTAVTAFRSGCHDFLNKGELSPVVLQTSMEGALLRSREALPTDAEISAKLEAHLERAMTNVLGGDQIQQALTQRLREAAQSSGLSLEIMNIDELESYLADDEFIFKH</sequence>
<feature type="domain" description="Response regulatory" evidence="2">
    <location>
        <begin position="24"/>
        <end position="142"/>
    </location>
</feature>
<evidence type="ECO:0000259" key="2">
    <source>
        <dbReference type="PROSITE" id="PS50110"/>
    </source>
</evidence>
<dbReference type="PROSITE" id="PS50110">
    <property type="entry name" value="RESPONSE_REGULATORY"/>
    <property type="match status" value="1"/>
</dbReference>
<gene>
    <name evidence="3" type="ORF">C8N43_1747</name>
</gene>
<dbReference type="PANTHER" id="PTHR43228">
    <property type="entry name" value="TWO-COMPONENT RESPONSE REGULATOR"/>
    <property type="match status" value="1"/>
</dbReference>
<dbReference type="EMBL" id="QBKS01000001">
    <property type="protein sequence ID" value="PTX57081.1"/>
    <property type="molecule type" value="Genomic_DNA"/>
</dbReference>
<dbReference type="PANTHER" id="PTHR43228:SF1">
    <property type="entry name" value="TWO-COMPONENT RESPONSE REGULATOR ARR22"/>
    <property type="match status" value="1"/>
</dbReference>
<dbReference type="RefSeq" id="WP_107845210.1">
    <property type="nucleotide sequence ID" value="NZ_QBKS01000001.1"/>
</dbReference>
<dbReference type="SUPFAM" id="SSF52172">
    <property type="entry name" value="CheY-like"/>
    <property type="match status" value="1"/>
</dbReference>
<keyword evidence="4" id="KW-1185">Reference proteome</keyword>
<dbReference type="Pfam" id="PF00072">
    <property type="entry name" value="Response_reg"/>
    <property type="match status" value="1"/>
</dbReference>
<dbReference type="InterPro" id="IPR001789">
    <property type="entry name" value="Sig_transdc_resp-reg_receiver"/>
</dbReference>
<accession>A0A2T6BLZ5</accession>
<dbReference type="OrthoDB" id="7857827at2"/>
<dbReference type="InterPro" id="IPR052048">
    <property type="entry name" value="ST_Response_Regulator"/>
</dbReference>
<evidence type="ECO:0000313" key="3">
    <source>
        <dbReference type="EMBL" id="PTX57081.1"/>
    </source>
</evidence>
<proteinExistence type="predicted"/>
<feature type="modified residue" description="4-aspartylphosphate" evidence="1">
    <location>
        <position position="75"/>
    </location>
</feature>
<evidence type="ECO:0000313" key="4">
    <source>
        <dbReference type="Proteomes" id="UP000243978"/>
    </source>
</evidence>
<dbReference type="SMART" id="SM00448">
    <property type="entry name" value="REC"/>
    <property type="match status" value="1"/>
</dbReference>
<reference evidence="3 4" key="1">
    <citation type="submission" date="2018-04" db="EMBL/GenBank/DDBJ databases">
        <title>Genomic Encyclopedia of Archaeal and Bacterial Type Strains, Phase II (KMG-II): from individual species to whole genera.</title>
        <authorList>
            <person name="Goeker M."/>
        </authorList>
    </citation>
    <scope>NUCLEOTIDE SEQUENCE [LARGE SCALE GENOMIC DNA]</scope>
    <source>
        <strain evidence="3 4">DSM 100977</strain>
    </source>
</reference>
<dbReference type="AlphaFoldDB" id="A0A2T6BLZ5"/>
<name>A0A2T6BLZ5_9RHOB</name>
<dbReference type="CDD" id="cd00156">
    <property type="entry name" value="REC"/>
    <property type="match status" value="1"/>
</dbReference>
<protein>
    <submittedName>
        <fullName evidence="3">Response regulator receiver domain-containing protein</fullName>
    </submittedName>
</protein>
<evidence type="ECO:0000256" key="1">
    <source>
        <dbReference type="PROSITE-ProRule" id="PRU00169"/>
    </source>
</evidence>